<dbReference type="InterPro" id="IPR000045">
    <property type="entry name" value="Prepilin_IV_endopep_pep"/>
</dbReference>
<keyword evidence="6" id="KW-1185">Reference proteome</keyword>
<feature type="domain" description="Prepilin type IV endopeptidase peptidase" evidence="4">
    <location>
        <begin position="96"/>
        <end position="204"/>
    </location>
</feature>
<evidence type="ECO:0000256" key="3">
    <source>
        <dbReference type="SAM" id="Phobius"/>
    </source>
</evidence>
<feature type="transmembrane region" description="Helical" evidence="3">
    <location>
        <begin position="119"/>
        <end position="137"/>
    </location>
</feature>
<protein>
    <recommendedName>
        <fullName evidence="4">Prepilin type IV endopeptidase peptidase domain-containing protein</fullName>
    </recommendedName>
</protein>
<gene>
    <name evidence="5" type="ORF">LMG29542_02422</name>
</gene>
<dbReference type="GO" id="GO:0004190">
    <property type="term" value="F:aspartic-type endopeptidase activity"/>
    <property type="evidence" value="ECO:0007669"/>
    <property type="project" value="InterPro"/>
</dbReference>
<dbReference type="GO" id="GO:0006465">
    <property type="term" value="P:signal peptide processing"/>
    <property type="evidence" value="ECO:0007669"/>
    <property type="project" value="TreeGrafter"/>
</dbReference>
<dbReference type="GO" id="GO:0005886">
    <property type="term" value="C:plasma membrane"/>
    <property type="evidence" value="ECO:0007669"/>
    <property type="project" value="TreeGrafter"/>
</dbReference>
<proteinExistence type="inferred from homology"/>
<comment type="similarity">
    <text evidence="1 2">Belongs to the peptidase A24 family.</text>
</comment>
<feature type="transmembrane region" description="Helical" evidence="3">
    <location>
        <begin position="176"/>
        <end position="209"/>
    </location>
</feature>
<name>A0A6J5DME3_9BURK</name>
<evidence type="ECO:0000256" key="2">
    <source>
        <dbReference type="RuleBase" id="RU003793"/>
    </source>
</evidence>
<organism evidence="5 6">
    <name type="scientific">Paraburkholderia humisilvae</name>
    <dbReference type="NCBI Taxonomy" id="627669"/>
    <lineage>
        <taxon>Bacteria</taxon>
        <taxon>Pseudomonadati</taxon>
        <taxon>Pseudomonadota</taxon>
        <taxon>Betaproteobacteria</taxon>
        <taxon>Burkholderiales</taxon>
        <taxon>Burkholderiaceae</taxon>
        <taxon>Paraburkholderia</taxon>
    </lineage>
</organism>
<evidence type="ECO:0000313" key="5">
    <source>
        <dbReference type="EMBL" id="CAB3754684.1"/>
    </source>
</evidence>
<feature type="transmembrane region" description="Helical" evidence="3">
    <location>
        <begin position="63"/>
        <end position="82"/>
    </location>
</feature>
<dbReference type="RefSeq" id="WP_175226688.1">
    <property type="nucleotide sequence ID" value="NZ_JBHLTK010000473.1"/>
</dbReference>
<dbReference type="Gene3D" id="1.20.120.1220">
    <property type="match status" value="1"/>
</dbReference>
<dbReference type="InterPro" id="IPR014032">
    <property type="entry name" value="Peptidase_A24A_bac"/>
</dbReference>
<feature type="transmembrane region" description="Helical" evidence="3">
    <location>
        <begin position="221"/>
        <end position="244"/>
    </location>
</feature>
<keyword evidence="3" id="KW-1133">Transmembrane helix</keyword>
<reference evidence="5 6" key="1">
    <citation type="submission" date="2020-04" db="EMBL/GenBank/DDBJ databases">
        <authorList>
            <person name="De Canck E."/>
        </authorList>
    </citation>
    <scope>NUCLEOTIDE SEQUENCE [LARGE SCALE GENOMIC DNA]</scope>
    <source>
        <strain evidence="5 6">LMG 29542</strain>
    </source>
</reference>
<dbReference type="InterPro" id="IPR050882">
    <property type="entry name" value="Prepilin_peptidase/N-MTase"/>
</dbReference>
<keyword evidence="3" id="KW-0812">Transmembrane</keyword>
<keyword evidence="3" id="KW-0472">Membrane</keyword>
<evidence type="ECO:0000313" key="6">
    <source>
        <dbReference type="Proteomes" id="UP000494363"/>
    </source>
</evidence>
<feature type="transmembrane region" description="Helical" evidence="3">
    <location>
        <begin position="6"/>
        <end position="27"/>
    </location>
</feature>
<feature type="transmembrane region" description="Helical" evidence="3">
    <location>
        <begin position="88"/>
        <end position="107"/>
    </location>
</feature>
<accession>A0A6J5DME3</accession>
<evidence type="ECO:0000256" key="1">
    <source>
        <dbReference type="ARBA" id="ARBA00005801"/>
    </source>
</evidence>
<dbReference type="PANTHER" id="PTHR30487">
    <property type="entry name" value="TYPE 4 PREPILIN-LIKE PROTEINS LEADER PEPTIDE-PROCESSING ENZYME"/>
    <property type="match status" value="1"/>
</dbReference>
<feature type="transmembrane region" description="Helical" evidence="3">
    <location>
        <begin position="143"/>
        <end position="164"/>
    </location>
</feature>
<dbReference type="PANTHER" id="PTHR30487:SF0">
    <property type="entry name" value="PREPILIN LEADER PEPTIDASE_N-METHYLTRANSFERASE-RELATED"/>
    <property type="match status" value="1"/>
</dbReference>
<dbReference type="EMBL" id="CADIKH010000009">
    <property type="protein sequence ID" value="CAB3754684.1"/>
    <property type="molecule type" value="Genomic_DNA"/>
</dbReference>
<dbReference type="AlphaFoldDB" id="A0A6J5DME3"/>
<dbReference type="Pfam" id="PF01478">
    <property type="entry name" value="Peptidase_A24"/>
    <property type="match status" value="1"/>
</dbReference>
<dbReference type="PRINTS" id="PR00864">
    <property type="entry name" value="PREPILNPTASE"/>
</dbReference>
<sequence length="245" mass="25887">MDVSSIMEATLLGLLTGGCSVMLAGWLPRFLEAHWSLDEDRVGAGLGEFMSALARMRPAGSEVAWIAGSVACLLLAATGFYAELAWGTTSQAGAFILFAGALASAALIDLEHEIIPDILIIPLLWAGLLFNTSGMFVPLSSAVFGAVVGYSSMWTLNLLFQILAGQSGMYGGDFKMYAAIGAWAGLSALLPTLLIALVVFAFVVCVRVMTKNRKRETPFGPYLAIGGVISLGLGDSANFFIHLLR</sequence>
<evidence type="ECO:0000259" key="4">
    <source>
        <dbReference type="Pfam" id="PF01478"/>
    </source>
</evidence>
<dbReference type="Proteomes" id="UP000494363">
    <property type="component" value="Unassembled WGS sequence"/>
</dbReference>